<feature type="region of interest" description="Disordered" evidence="1">
    <location>
        <begin position="1"/>
        <end position="23"/>
    </location>
</feature>
<evidence type="ECO:0000313" key="2">
    <source>
        <dbReference type="EMBL" id="GEY01918.1"/>
    </source>
</evidence>
<dbReference type="AlphaFoldDB" id="A0A699HDJ8"/>
<name>A0A699HDJ8_TANCI</name>
<proteinExistence type="predicted"/>
<organism evidence="2">
    <name type="scientific">Tanacetum cinerariifolium</name>
    <name type="common">Dalmatian daisy</name>
    <name type="synonym">Chrysanthemum cinerariifolium</name>
    <dbReference type="NCBI Taxonomy" id="118510"/>
    <lineage>
        <taxon>Eukaryota</taxon>
        <taxon>Viridiplantae</taxon>
        <taxon>Streptophyta</taxon>
        <taxon>Embryophyta</taxon>
        <taxon>Tracheophyta</taxon>
        <taxon>Spermatophyta</taxon>
        <taxon>Magnoliopsida</taxon>
        <taxon>eudicotyledons</taxon>
        <taxon>Gunneridae</taxon>
        <taxon>Pentapetalae</taxon>
        <taxon>asterids</taxon>
        <taxon>campanulids</taxon>
        <taxon>Asterales</taxon>
        <taxon>Asteraceae</taxon>
        <taxon>Asteroideae</taxon>
        <taxon>Anthemideae</taxon>
        <taxon>Anthemidinae</taxon>
        <taxon>Tanacetum</taxon>
    </lineage>
</organism>
<evidence type="ECO:0000256" key="1">
    <source>
        <dbReference type="SAM" id="MobiDB-lite"/>
    </source>
</evidence>
<reference evidence="2" key="1">
    <citation type="journal article" date="2019" name="Sci. Rep.">
        <title>Draft genome of Tanacetum cinerariifolium, the natural source of mosquito coil.</title>
        <authorList>
            <person name="Yamashiro T."/>
            <person name="Shiraishi A."/>
            <person name="Satake H."/>
            <person name="Nakayama K."/>
        </authorList>
    </citation>
    <scope>NUCLEOTIDE SEQUENCE</scope>
</reference>
<accession>A0A699HDJ8</accession>
<dbReference type="EMBL" id="BKCJ010145957">
    <property type="protein sequence ID" value="GEY01918.1"/>
    <property type="molecule type" value="Genomic_DNA"/>
</dbReference>
<gene>
    <name evidence="2" type="ORF">Tci_373892</name>
</gene>
<comment type="caution">
    <text evidence="2">The sequence shown here is derived from an EMBL/GenBank/DDBJ whole genome shotgun (WGS) entry which is preliminary data.</text>
</comment>
<protein>
    <submittedName>
        <fullName evidence="2">Ribonuclease H-like domain-containing protein</fullName>
    </submittedName>
</protein>
<sequence>MGGDDENATNQPQVPPTPQAPHTLSTIKLPIMKKGEYDIYAIKMEHYLEHTDYLIWEVIQKGNEGLQKSYDRFQGLLSQLKIHGAGVSTEDVSKKFLRNQLALTRPKLSALIATIHDTLLESADQKEIKKVEGEMQEILDTKQETIGGDLQTRMNIKLWSLLMEKVLIRLVMLNMTQRTML</sequence>